<evidence type="ECO:0000313" key="3">
    <source>
        <dbReference type="EMBL" id="MBN7814572.1"/>
    </source>
</evidence>
<keyword evidence="1" id="KW-0175">Coiled coil</keyword>
<proteinExistence type="predicted"/>
<feature type="transmembrane region" description="Helical" evidence="2">
    <location>
        <begin position="28"/>
        <end position="49"/>
    </location>
</feature>
<organism evidence="3 4">
    <name type="scientific">Algoriphagus pacificus</name>
    <dbReference type="NCBI Taxonomy" id="2811234"/>
    <lineage>
        <taxon>Bacteria</taxon>
        <taxon>Pseudomonadati</taxon>
        <taxon>Bacteroidota</taxon>
        <taxon>Cytophagia</taxon>
        <taxon>Cytophagales</taxon>
        <taxon>Cyclobacteriaceae</taxon>
        <taxon>Algoriphagus</taxon>
    </lineage>
</organism>
<accession>A0ABS3CBU0</accession>
<evidence type="ECO:0000313" key="4">
    <source>
        <dbReference type="Proteomes" id="UP000664480"/>
    </source>
</evidence>
<keyword evidence="2" id="KW-0472">Membrane</keyword>
<dbReference type="Proteomes" id="UP000664480">
    <property type="component" value="Unassembled WGS sequence"/>
</dbReference>
<evidence type="ECO:0000256" key="1">
    <source>
        <dbReference type="SAM" id="Coils"/>
    </source>
</evidence>
<dbReference type="Pfam" id="PF19578">
    <property type="entry name" value="DUF6090"/>
    <property type="match status" value="1"/>
</dbReference>
<feature type="coiled-coil region" evidence="1">
    <location>
        <begin position="63"/>
        <end position="90"/>
    </location>
</feature>
<dbReference type="EMBL" id="JAFKCU010000001">
    <property type="protein sequence ID" value="MBN7814572.1"/>
    <property type="molecule type" value="Genomic_DNA"/>
</dbReference>
<name>A0ABS3CBU0_9BACT</name>
<gene>
    <name evidence="3" type="ORF">J0A69_03990</name>
</gene>
<keyword evidence="4" id="KW-1185">Reference proteome</keyword>
<sequence length="259" mass="29969">MIKFFRKIRQQLLSERNTGRPAWPVGRYLKYAIGEIILVVIGILIALSINTWNEERKIRNTEVEILQNLNQELQSNLNELKAINETHQIELENGIYLLSLFGTDISGRPVRELDSLFSNVLSGFSFEAKDGYIKSLISSNKIDYIQNSELKSYISSFESMIIDGVQEDDFVRRLLNERFWPASDGKLSALNGLATTGRYDEFPKGTYSSDYYWFFSNREMEDLLANIVAWRKENVIDEAIFQGNIEKMIALIEKELKEK</sequence>
<keyword evidence="2" id="KW-0812">Transmembrane</keyword>
<dbReference type="RefSeq" id="WP_206585213.1">
    <property type="nucleotide sequence ID" value="NZ_JAFKCU010000001.1"/>
</dbReference>
<comment type="caution">
    <text evidence="3">The sequence shown here is derived from an EMBL/GenBank/DDBJ whole genome shotgun (WGS) entry which is preliminary data.</text>
</comment>
<evidence type="ECO:0000256" key="2">
    <source>
        <dbReference type="SAM" id="Phobius"/>
    </source>
</evidence>
<reference evidence="3 4" key="1">
    <citation type="submission" date="2021-03" db="EMBL/GenBank/DDBJ databases">
        <title>novel species isolated from a fishpond in China.</title>
        <authorList>
            <person name="Lu H."/>
            <person name="Cai Z."/>
        </authorList>
    </citation>
    <scope>NUCLEOTIDE SEQUENCE [LARGE SCALE GENOMIC DNA]</scope>
    <source>
        <strain evidence="3 4">YJ13C</strain>
    </source>
</reference>
<dbReference type="InterPro" id="IPR045749">
    <property type="entry name" value="DUF6090"/>
</dbReference>
<protein>
    <submittedName>
        <fullName evidence="3">Uncharacterized protein</fullName>
    </submittedName>
</protein>
<keyword evidence="2" id="KW-1133">Transmembrane helix</keyword>